<dbReference type="EMBL" id="AP017315">
    <property type="protein sequence ID" value="BAU32440.1"/>
    <property type="molecule type" value="Genomic_DNA"/>
</dbReference>
<keyword evidence="1" id="KW-1133">Transmembrane helix</keyword>
<reference evidence="3" key="1">
    <citation type="submission" date="2015-12" db="EMBL/GenBank/DDBJ databases">
        <authorList>
            <person name="Shamseldin A."/>
            <person name="Moawad H."/>
            <person name="Abd El-Rahim W.M."/>
            <person name="Sadowsky M.J."/>
        </authorList>
    </citation>
    <scope>NUCLEOTIDE SEQUENCE [LARGE SCALE GENOMIC DNA]</scope>
    <source>
        <strain evidence="3">JAM AC0309</strain>
    </source>
</reference>
<organism evidence="2 3">
    <name type="scientific">Microcella alkaliphila</name>
    <dbReference type="NCBI Taxonomy" id="279828"/>
    <lineage>
        <taxon>Bacteria</taxon>
        <taxon>Bacillati</taxon>
        <taxon>Actinomycetota</taxon>
        <taxon>Actinomycetes</taxon>
        <taxon>Micrococcales</taxon>
        <taxon>Microbacteriaceae</taxon>
        <taxon>Microcella</taxon>
    </lineage>
</organism>
<reference evidence="2 3" key="2">
    <citation type="submission" date="2016-01" db="EMBL/GenBank/DDBJ databases">
        <title>Microcella alkaliphila JAM AC0309 whole genome shotgun sequence.</title>
        <authorList>
            <person name="Kurata A."/>
            <person name="Hirose Y."/>
            <person name="Kishimoto N."/>
            <person name="Kobayashi T."/>
        </authorList>
    </citation>
    <scope>NUCLEOTIDE SEQUENCE [LARGE SCALE GENOMIC DNA]</scope>
    <source>
        <strain evidence="2 3">JAM AC0309</strain>
    </source>
</reference>
<feature type="transmembrane region" description="Helical" evidence="1">
    <location>
        <begin position="48"/>
        <end position="68"/>
    </location>
</feature>
<protein>
    <submittedName>
        <fullName evidence="2">Uncharacterized protein</fullName>
    </submittedName>
</protein>
<keyword evidence="1" id="KW-0812">Transmembrane</keyword>
<dbReference type="Proteomes" id="UP000218965">
    <property type="component" value="Chromosome"/>
</dbReference>
<dbReference type="AlphaFoldDB" id="A0A0U4WXJ8"/>
<dbReference type="KEGG" id="malk:MalAC0309_1589"/>
<evidence type="ECO:0000256" key="1">
    <source>
        <dbReference type="SAM" id="Phobius"/>
    </source>
</evidence>
<name>A0A0U4WXJ8_9MICO</name>
<feature type="transmembrane region" description="Helical" evidence="1">
    <location>
        <begin position="104"/>
        <end position="123"/>
    </location>
</feature>
<dbReference type="RefSeq" id="WP_150129226.1">
    <property type="nucleotide sequence ID" value="NZ_AP017315.1"/>
</dbReference>
<dbReference type="OrthoDB" id="5193693at2"/>
<keyword evidence="1" id="KW-0472">Membrane</keyword>
<evidence type="ECO:0000313" key="3">
    <source>
        <dbReference type="Proteomes" id="UP000218965"/>
    </source>
</evidence>
<feature type="transmembrane region" description="Helical" evidence="1">
    <location>
        <begin position="15"/>
        <end position="36"/>
    </location>
</feature>
<sequence length="125" mass="13147">MSETDLIRQWNTTRWHIIVSQIAPTLLLAFTVWMLVDGLAETTLAVRVAATGILLASGILGAAAQYAAATEGAAVVQGLRAVDALSPLATRIIAMGWGVNVVRFVTPTVFVVVFVALVLALFAGL</sequence>
<proteinExistence type="predicted"/>
<evidence type="ECO:0000313" key="2">
    <source>
        <dbReference type="EMBL" id="BAU32440.1"/>
    </source>
</evidence>
<gene>
    <name evidence="2" type="ORF">MalAC0309_1589</name>
</gene>
<accession>A0A0U4WXJ8</accession>